<dbReference type="PROSITE" id="PS50221">
    <property type="entry name" value="GAIN_B"/>
    <property type="match status" value="1"/>
</dbReference>
<dbReference type="Proteomes" id="UP000694395">
    <property type="component" value="Chromosome 6"/>
</dbReference>
<keyword evidence="15" id="KW-0675">Receptor</keyword>
<evidence type="ECO:0000256" key="5">
    <source>
        <dbReference type="ARBA" id="ARBA00022475"/>
    </source>
</evidence>
<dbReference type="PANTHER" id="PTHR46682">
    <property type="entry name" value="ADHESION G-PROTEIN COUPLED RECEPTOR V1"/>
    <property type="match status" value="1"/>
</dbReference>
<evidence type="ECO:0000256" key="17">
    <source>
        <dbReference type="ARBA" id="ARBA00023273"/>
    </source>
</evidence>
<dbReference type="PANTHER" id="PTHR46682:SF1">
    <property type="entry name" value="ADHESION G-PROTEIN COUPLED RECEPTOR V1"/>
    <property type="match status" value="1"/>
</dbReference>
<feature type="chain" id="PRO_5035468249" description="Adhesion G-protein coupled receptor V1" evidence="23">
    <location>
        <begin position="20"/>
        <end position="5958"/>
    </location>
</feature>
<keyword evidence="17" id="KW-0966">Cell projection</keyword>
<keyword evidence="16" id="KW-0807">Transducer</keyword>
<dbReference type="PROSITE" id="PS50912">
    <property type="entry name" value="EAR"/>
    <property type="match status" value="1"/>
</dbReference>
<comment type="similarity">
    <text evidence="4">Belongs to the G-protein coupled receptor 2 family. Adhesion G-protein coupled receptor (ADGR) subfamily.</text>
</comment>
<dbReference type="FunFam" id="2.60.40.2030:FF:000021">
    <property type="entry name" value="Adhesion G protein-coupled receptor V1"/>
    <property type="match status" value="1"/>
</dbReference>
<dbReference type="GO" id="GO:0004930">
    <property type="term" value="F:G protein-coupled receptor activity"/>
    <property type="evidence" value="ECO:0007669"/>
    <property type="project" value="UniProtKB-KW"/>
</dbReference>
<feature type="signal peptide" evidence="23">
    <location>
        <begin position="1"/>
        <end position="19"/>
    </location>
</feature>
<dbReference type="SUPFAM" id="SSF49899">
    <property type="entry name" value="Concanavalin A-like lectins/glucanases"/>
    <property type="match status" value="1"/>
</dbReference>
<dbReference type="Gene3D" id="2.60.120.200">
    <property type="match status" value="1"/>
</dbReference>
<evidence type="ECO:0000256" key="14">
    <source>
        <dbReference type="ARBA" id="ARBA00023157"/>
    </source>
</evidence>
<dbReference type="GO" id="GO:0007605">
    <property type="term" value="P:sensory perception of sound"/>
    <property type="evidence" value="ECO:0007669"/>
    <property type="project" value="TreeGrafter"/>
</dbReference>
<keyword evidence="5" id="KW-1003">Cell membrane</keyword>
<evidence type="ECO:0000256" key="8">
    <source>
        <dbReference type="ARBA" id="ARBA00022737"/>
    </source>
</evidence>
<dbReference type="Pfam" id="PF03160">
    <property type="entry name" value="Calx-beta"/>
    <property type="match status" value="31"/>
</dbReference>
<evidence type="ECO:0000259" key="24">
    <source>
        <dbReference type="PROSITE" id="PS50221"/>
    </source>
</evidence>
<reference evidence="25" key="1">
    <citation type="submission" date="2020-07" db="EMBL/GenBank/DDBJ databases">
        <title>A long reads based de novo assembly of the rainbow trout Arlee double haploid line genome.</title>
        <authorList>
            <person name="Gao G."/>
            <person name="Palti Y."/>
        </authorList>
    </citation>
    <scope>NUCLEOTIDE SEQUENCE [LARGE SCALE GENOMIC DNA]</scope>
</reference>
<dbReference type="FunFam" id="2.60.40.2030:FF:000023">
    <property type="entry name" value="Adhesion G protein-coupled receptor V1"/>
    <property type="match status" value="1"/>
</dbReference>
<evidence type="ECO:0000256" key="21">
    <source>
        <dbReference type="SAM" id="MobiDB-lite"/>
    </source>
</evidence>
<keyword evidence="8" id="KW-0677">Repeat</keyword>
<evidence type="ECO:0000256" key="9">
    <source>
        <dbReference type="ARBA" id="ARBA00022801"/>
    </source>
</evidence>
<dbReference type="GO" id="GO:0001917">
    <property type="term" value="C:photoreceptor inner segment"/>
    <property type="evidence" value="ECO:0007669"/>
    <property type="project" value="UniProtKB-SubCell"/>
</dbReference>
<sequence length="5958" mass="643386">MPTVLTLAGLILALSISSARLESAELRFLGQTDFVVNETTVVRLVVERIGDPVNVTTLVLLEGDDTGDFEASTAAAFLLSSEASKTIFIAVRDDELPEADETFVFNLRLQSSSNGVRLGTPNRATITILSNDNAFGIISFNSTKQIVVDEPRGRSQYVPLSLVREKGTYGTVTVNFEISGGPNSALEDLSPDQGNITIPPGRAMVVFSILIQDDQIPEDDEVFTVKLTGVAGGALLNPNGSSVELKIRRNDSPLRFSLSLVAVAENAGVISLTVTRGSLADHSRLVGSDDTEVSVDYVVVSGEGAGSATPAVDFVDLQTVHRVTFPPRVYEVPLLFRVNDDKVPEIAESFQVVLLEDTVRGDAVLIPPKAILVTIEPNDKPHGVLSISSSPLTQPISINEDVTDRFDGISIVRNGGNHGDVSVNWTISRNSSDRSPVSDDLSPERGMLRFRAGQMSTALLLNITADKLPEEAEAFVLRLLPDTVQGGAEVDEPMEMVFYIQDSDDVYGLFLFHPEKTQTIQSRPDSRFLSLSFLREGGTLGEVALSLTALYIPAGPVDPGLARDRVLNASRSTTVLFSQGQDQARLTLPIRNDAFLQNRAHFLIQLDRVDLVSISTPIPSVSPRFGGALNLTLTVTPDIANGEIGFTSNTTVVVYEPEDTNTSTVTLSLRRDGTDGQAVVFWSLRPIGDKQADVTPDDLKPLSGSVVFLTGQSDAVINVTIMADNIPEVNETLLLTLDRTNVENQILKPGFTRREIVIVENDDPGGVFEFSSFSRGPWYINEGEAVELSVIRTKGQLLKQLVQYALIPSGYTEFYGATGVLEFKPGEREVLVALVARPDEVPELDETFSMVLSSYSTPASRLGNHREVNITVRRNDDPFGVIEFIRSGLAEAINESKGSQSHSVAYPVVRNRGLFGKVSVSWFLEPHMSADVSPVQGYIVFAEGEYMKNLTLFSVPDEAMENFTITLLSATGGARLGNILDASLHINKNDNPIYFAEPVVVRLQEGGVANLTVLRAGPADFVATVMYRVDYGEASPRDLAPLSNNTVLVFGVGQWMKNIYVVVEEDDIPETEEPFYIILYNTTGDAVVYGGDTATVVIEANDEANGIFSLESTERPVKEGKTNNFYVIRARGHFGNVTVFWRLYANDTALEPGHEFINTSGSITFTTGEETKPIVLQAISDQLPEFNEFYVLRLINISGRGGEGGRLATTSLNASVLIPFNDDPFGVFAIADDNLDQEVAEDVLSELDMSDVTSFNILRQQGTFGDVRVAWEIVSDRFPIGLPPMQDLLLSAFFPKEVELRPHSRRHHSGTDAWLFSGRQGAYGTISPEDGPGNLANFTFSVWLIPRLDTNGFIVSKGNSNRTLYYGVKVQTNESHVSVMLYYTALGANYTQVARTTAERFVEDNVWLHVVITAGDGMIEFFLDGYLMPGGVKSLKGEAITDAPVRIGSDPYGEERYTGLLQDLRLYHSRLNRSEIHELHAQPAKTDLRNISGYLQYRQDERQKAFVVKVRDDKEEEGEEVFYLQLVAAHGGARLPLPRPTATLRVMKSDNANGFFGFTGTCIPDTTEEGSTISCVIERTRGVLDHVYVNYTVTQLHSDSQAPAHQDFTKASGSVLFLPGQRSEVLNLLVLNDDTPEFAESFQVTLVSAESGDGKPGSTPTSGSSINPDNSATRVTVMASDHPYGLLQFQPSLPAEGIIPPATEPAHVTVNEDDGEVRLLVARAQGLLGRVMVGYRTSPFTAASPEDYEDSDGMLDFLPGERFKYISVIVIDNPVPELDKVFRVELYNPDGGVGQFLGSGSGESDTDFFHLTSHHRASLGVASHITVTIAASDDAHGVFQFSLDSLSVNGTEPEEGRSTVLLQVMRLFGALSKVTVFWEADVSSEEDLISRAGNITFQVGQTRGEIELQVAQDEVPELDKRFGVSLVNVSHGRLGLRTEATVTVLASDDPYGVFVFSDSSRPVRLPEGHTLVTLTIYRQRGLMGRVRVTYGTLSEADAAPFMTPGVGRANEGKDFVPLLESVGFAANQSEAKVTLRVLDDDEPERDESVFMELISVNLIGGGQHERLIVHSPRLGPKAEIVAQVIVEASDDAFGFLQLSAPAINVAEDYVGPIINVTRIGGIFADVSVKFRAVPMTARVGDDYSIASSDVVLLEGETSKPVPIYIIDDVIPELEETFRIELLNVTTGGAKLGVLTRTIITILPSDDPFGAFVFQAGPVTIEEPGVNSFQVTLPIVRNAGAIGTVVVQWRAMVNGRAAVGDLRPVSGEVTFAPGETMKTLKVEVLADDVPEIEEIIKVELTSASNGGNIGRDKTVSIIVPANDNPYGTVYFDQSVYQVQEPLQGIFVANITVRRSGGHFGRVEVLYSTSEIDIVSMAQTEGQNLLLYYSPPVSGVPSGAPRRPVNISSQGDPLVVCATACLRERACQAFSLSPPGGSSPMASCSWVTSGADQLTESAQTLTYTKNTTATAALFSSQAMAGSDYTTTAQTAILEDGSGEANLTVPILTDKLPEMDESFSIRILKVVLVNLTVAQKNLPSIGHPDKAVVTIGMNGDAFGVFLIYSLSSNATQDGLYLEVREEPRGPVPLVIERRGGSLGQVTVEWRFVGGMATPGTDFTGTGGTLVFADGDIKKNIEIVIVDDLEPEDSETLMVGLVKTAGGSRILPSSDTVTIIILANDNVAGVVGFHSASRSVIARKGERLPLLVIRTAPGLGNVTVDWAIQGPRVARTFTPTSGLLFFTGGTLNTTIVLQLLEDSKPEEKELYRVILSNVRTYGVLVTGHGALDDQGREAEVTVETSDGPFGMLSIAPSSLRLNTEERDGTLNVFINREFGASGVVNISYETVRGSLQDLSQVEGGGALAEPGQDFLSVSGSVILQDGQISVAIPVTILDYLNKTLEHEIPFLFIGANDGIRGVIEWTNTIFEVNETMGMLNLVVYRSSGTYGNVSLFFYTQNLEGQLGLDYNATPSMLHFADGERHQFVEVQIIDDVIPEGAERFQLILANPSSGLKLGANTTATVNILASDDGHGVISFNSSQPFLLREPTSLSGLGESVATLYVVRDPPQGTFGTVTVQFTITHANGTLAHDDLIPWQGFVVLEDGVKFKTLEIWAVLDAEPEVNETFTVTLSSPTGGARLGDIFYTVITVLQNSAPLGLFRIASSLNSSVVGKEGGRTVFLTVSRIKGLEAAVSVEWETQSDTAVASVTIQDPRMCVGFSMNGSSYVAITHGALPDSPAVNLSLFRLVANLSCFYQVFVWTGSVLALHQSLELQGVLSVSPFSHGTTLYLVVCVRRKMGDGCVLFQWSGGHFQNPRPLPVSSRAQQVESLNKGVVLVFNGSFLGFFLDFDHLSLSLSLSLYLCIFLSVSLSLSLSLSLYLSLSLCLSVCLVAHLLLAGSNGSALYTWRSDITLFALVLTSPPASNFLSLPLPYINTTKSLLAATEPSGTTMYELNSVSNRSDFIPSYGELRFVPGDQELEIAVNVVNDDVPEEDEQFRVVLKNPKGGAEIGFGGQVTVLIPANDDAHGVIGFTQGSLSVEVEELTKGNPVSLSVERRRGTFRRLTIHWAANGSLEDIFPTSGVVTFSQGQVVATINLTVLADSIPELKERVTITLLDVTTVGLDQHSSGALIDPQRAQALLTILPNGSPYGLIGWHLDSQYLLTQEPQSKNPTNVTLTIVREQEASGEVAVHYQTGPALSKPPSNQASAPQDYTPREGTVIMKENATLALITITILPDEAPELAESFLVNITGVELVGGLTGAAQPSVKRPGMEVAEVTIQENDDPRGVLQFNVSQEESGGLLAYEVAPPRNVLHLAVVRLAGRTGRVVVYWEARPITTSLNDFTPSSGNITFQDGQAIIDISIVDDTEVESVEHFSVTLMRVIGGARLGVEISVTVTIPPNDSPLGSFGFQEKTVSHNSFDPAAMATLTVVRSAEGEGAVTLMWRLEDTARDDLSPLNGTLVFNEVSRGRDRAALGIVGIAEASRSILIGEPQGDYNGTALVSLVRGPGIFGEIQVYWNITPAVASEFEELSGVVTMRDRQSAATIRLKVLDDDTAEERRVYQLTLTSVTPGAGISPLAQRATVTMAASDLPHGLFSFVQGGSAMARRPVNVTVVRSMGRFGSVWVTYQTAGSVAVSGVDFTSASGRLLFGPGQTTRGVTLSIHDDDLPEGPEEFYLNITTVELLNDRYNVDFSVREHGLQRDQPPAIGNVSSVMIVIQKSDNSEGVLEFLPDYVNITVEEDVGSASIPVVRRVGYYGLVTAEYTSRGLTARAGLDYILGNGSLTFLHGHNTSHINVSIIDDQDREDAETFEIQLSGATGGAILGTHLIARVTIAKSDSPNGVVRFLNASVITLVNPNSTLKFSLHLERAGGFVGNITWIILGPNTKEVLPPVNTDIGDPVNGSFHFRDGEGGLRTIDLRILPHAEVEVAETFVVVLQLLSGDMDIDPRAGSVTLKIEKFGDPNGIVELTEEDLRERVYSEPTSGEGPLNISLLITRRHGVMGNVTVHWQILSDSDTTGDFSALNGSVVILDGQGGAEVVLTLLPDAVPELEELYLLRLSSVEGGATLNTNRSTTLFRVRANDEPHGVFGLAAERQAVVVVGRGAGLVRLLALNVTRQAGAFGNASVGYRISTGPGLNGQELLGGAAVGRVLIKHGEDSVFLSVGVNFTLELTDVRLLGPLFSSPPRLLLEARVAIVTVPEEAASVGFVSLALQVSSVETGVCEALVYRTGLFGAVRVEWSAGYPPGQAPLGFRPGVITPSSGKDLRGKLTTALSNVSEPAAFALHLTAAGSSSPAPGVARLRSGFTVAEVEPLGLYQFAPDSRQLVIKEDVQTITLYVQRLYGFRSNRTRLSYQTVSGSALAGQDFAGVRDGELFFDSPRQTSALLRLSVLDDALLEPDETFFVNLTDVQVLSGGGDPQSGEPRPHLIPQHSVATVTILASDVTVGVLSIGPGLVETTEDREEGSQQEKRVLLRVHRSSSLAGPVRVKVQAYGGGSVGSPSLPFAPEPNKTLALVGQDFKLESALVSLQEGQSEAEVSLIILDDSEPEGQEVFFIYLSDPEGGAQIADGPDQQGFSSFAKIIILGSDFHNGIVGFSVSSLLGQGLDEDSEVNRTALLYLQRQQNRAFEDVEVKWRATFSREGPSLVNNGVNLTRELWQTSGKVLCRRGQVLCVFSMEVRQDQAWFLVEIYQVGVGAAINESSRFANITLLESDDPLGLVYFAVGSRLPVAHLKTTHLSLQVYREASTATNITEVPRAEAVGPTLIWPAVAGMDFLKEEGQLTFDLGQRSIGLNITLTPDQASSNPPPKRFHVELYGASGGARVHPEYGLANVTLVSGTEAQAVWVLLDQLQQPLDTTILDRVLQALLSKFTAQLTLEQLTAVLDAERTPIADSSRGLTYDLLCAMANPSRVDTGGLSQLAEVAERFAFSLLTHSQCGAQAQRTILDTCAYISISSYHWYPTQINGHMFTGKNSDTFQLPENLLEVPALPTGTVSPSACRRVQLTEYSTEHWFLTDKTTALNGKGRGSRPLTEGNEVVYRIHTPGLRVKPGQSLCLLWSQAVESWLSDGQFCRVVEDSGNYVECACSHLSVYTAHAQMASLASYNEAFYASGFICISAFVLAIISHLLCSRFPMFAAKLLTHMMVGCLGTQAVNFWQVLVMNDEQTERRYLVYFLLGWGLPALVIIILVIVLLGGFGWTIHRVYGLVHGDVCFIPNIYAALCTAALVPLICLVGVLVVFIHAYQVTQQWKAYDDVYRGRTNSSEVPMVLYLFALVSLVLLWAGLHMGYRYLWMLILYVIFNLLLGLYVFAVYFLMHNQLCWPAKASYTVEMNGQGSPDSAYQGGGAATIGGEINKSTQNLIRTMEEVSADWERASLRLDSQPSSVFKQSPQGGAYATDGGFINTNLVADDESQDFDDLIFALKTGSGLNLSDNESIHGSHDGGSTAPSQIVELRRIPIADTHL</sequence>
<dbReference type="GeneTree" id="ENSGT00940000154880"/>
<dbReference type="FunFam" id="2.60.40.2030:FF:000007">
    <property type="entry name" value="Adhesion G-protein coupled receptor V1"/>
    <property type="match status" value="4"/>
</dbReference>
<reference evidence="25" key="2">
    <citation type="submission" date="2025-08" db="UniProtKB">
        <authorList>
            <consortium name="Ensembl"/>
        </authorList>
    </citation>
    <scope>IDENTIFICATION</scope>
</reference>
<proteinExistence type="inferred from homology"/>
<dbReference type="FunFam" id="2.60.40.2030:FF:000009">
    <property type="entry name" value="adhesion G-protein coupled receptor V1"/>
    <property type="match status" value="1"/>
</dbReference>
<dbReference type="InterPro" id="IPR038081">
    <property type="entry name" value="CalX-like_sf"/>
</dbReference>
<keyword evidence="10" id="KW-0106">Calcium</keyword>
<evidence type="ECO:0000256" key="20">
    <source>
        <dbReference type="ARBA" id="ARBA00083929"/>
    </source>
</evidence>
<evidence type="ECO:0000256" key="12">
    <source>
        <dbReference type="ARBA" id="ARBA00023040"/>
    </source>
</evidence>
<dbReference type="Gene3D" id="2.60.40.2030">
    <property type="match status" value="31"/>
</dbReference>
<feature type="region of interest" description="Disordered" evidence="21">
    <location>
        <begin position="1649"/>
        <end position="1670"/>
    </location>
</feature>
<keyword evidence="6 22" id="KW-0812">Transmembrane</keyword>
<feature type="domain" description="GAIN-B" evidence="24">
    <location>
        <begin position="5448"/>
        <end position="5597"/>
    </location>
</feature>
<dbReference type="FunFam" id="2.60.40.2030:FF:000020">
    <property type="entry name" value="Adhesion G protein-coupled receptor V1"/>
    <property type="match status" value="1"/>
</dbReference>
<dbReference type="GO" id="GO:0016787">
    <property type="term" value="F:hydrolase activity"/>
    <property type="evidence" value="ECO:0007669"/>
    <property type="project" value="UniProtKB-KW"/>
</dbReference>
<evidence type="ECO:0000256" key="3">
    <source>
        <dbReference type="ARBA" id="ARBA00004651"/>
    </source>
</evidence>
<dbReference type="GO" id="GO:0005737">
    <property type="term" value="C:cytoplasm"/>
    <property type="evidence" value="ECO:0007669"/>
    <property type="project" value="TreeGrafter"/>
</dbReference>
<keyword evidence="13 22" id="KW-0472">Membrane</keyword>
<feature type="transmembrane region" description="Helical" evidence="22">
    <location>
        <begin position="3348"/>
        <end position="3366"/>
    </location>
</feature>
<protein>
    <recommendedName>
        <fullName evidence="18">Adhesion G-protein coupled receptor V1</fullName>
    </recommendedName>
    <alternativeName>
        <fullName evidence="20">G-protein coupled receptor 98</fullName>
    </alternativeName>
    <alternativeName>
        <fullName evidence="19">Very large G-protein coupled receptor 1</fullName>
    </alternativeName>
</protein>
<feature type="transmembrane region" description="Helical" evidence="22">
    <location>
        <begin position="5759"/>
        <end position="5779"/>
    </location>
</feature>
<evidence type="ECO:0000256" key="1">
    <source>
        <dbReference type="ARBA" id="ARBA00004289"/>
    </source>
</evidence>
<evidence type="ECO:0000256" key="13">
    <source>
        <dbReference type="ARBA" id="ARBA00023136"/>
    </source>
</evidence>
<dbReference type="FunFam" id="2.60.40.2030:FF:000028">
    <property type="entry name" value="Adhesion G-protein coupled receptor V1"/>
    <property type="match status" value="1"/>
</dbReference>
<evidence type="ECO:0000256" key="19">
    <source>
        <dbReference type="ARBA" id="ARBA00078072"/>
    </source>
</evidence>
<feature type="transmembrane region" description="Helical" evidence="22">
    <location>
        <begin position="5665"/>
        <end position="5692"/>
    </location>
</feature>
<reference evidence="25" key="3">
    <citation type="submission" date="2025-09" db="UniProtKB">
        <authorList>
            <consortium name="Ensembl"/>
        </authorList>
    </citation>
    <scope>IDENTIFICATION</scope>
</reference>
<keyword evidence="26" id="KW-1185">Reference proteome</keyword>
<dbReference type="FunFam" id="2.60.40.2030:FF:000013">
    <property type="entry name" value="Adhesion G-protein coupled receptor V1"/>
    <property type="match status" value="1"/>
</dbReference>
<dbReference type="Ensembl" id="ENSOMYT00000138985.1">
    <property type="protein sequence ID" value="ENSOMYP00000118245.1"/>
    <property type="gene ID" value="ENSOMYG00000033781.2"/>
</dbReference>
<dbReference type="InterPro" id="IPR009039">
    <property type="entry name" value="EAR"/>
</dbReference>
<evidence type="ECO:0000256" key="10">
    <source>
        <dbReference type="ARBA" id="ARBA00022837"/>
    </source>
</evidence>
<dbReference type="GO" id="GO:0007601">
    <property type="term" value="P:visual perception"/>
    <property type="evidence" value="ECO:0007669"/>
    <property type="project" value="TreeGrafter"/>
</dbReference>
<evidence type="ECO:0000256" key="16">
    <source>
        <dbReference type="ARBA" id="ARBA00023224"/>
    </source>
</evidence>
<evidence type="ECO:0000313" key="26">
    <source>
        <dbReference type="Proteomes" id="UP000694395"/>
    </source>
</evidence>
<dbReference type="Gene3D" id="1.20.1070.10">
    <property type="entry name" value="Rhodopsin 7-helix transmembrane proteins"/>
    <property type="match status" value="1"/>
</dbReference>
<keyword evidence="14" id="KW-1015">Disulfide bond</keyword>
<keyword evidence="12" id="KW-0297">G-protein coupled receptor</keyword>
<feature type="transmembrane region" description="Helical" evidence="22">
    <location>
        <begin position="5785"/>
        <end position="5809"/>
    </location>
</feature>
<dbReference type="FunFam" id="2.60.40.2030:FF:000017">
    <property type="entry name" value="Adhesion G protein-coupled receptor V1"/>
    <property type="match status" value="5"/>
</dbReference>
<evidence type="ECO:0000256" key="2">
    <source>
        <dbReference type="ARBA" id="ARBA00004437"/>
    </source>
</evidence>
<evidence type="ECO:0000256" key="4">
    <source>
        <dbReference type="ARBA" id="ARBA00007343"/>
    </source>
</evidence>
<evidence type="ECO:0000256" key="18">
    <source>
        <dbReference type="ARBA" id="ARBA00070037"/>
    </source>
</evidence>
<dbReference type="InterPro" id="IPR057244">
    <property type="entry name" value="GAIN_B"/>
</dbReference>
<dbReference type="Pfam" id="PF13385">
    <property type="entry name" value="Laminin_G_3"/>
    <property type="match status" value="1"/>
</dbReference>
<dbReference type="SUPFAM" id="SSF141072">
    <property type="entry name" value="CalX-like"/>
    <property type="match status" value="36"/>
</dbReference>
<dbReference type="SMART" id="SM00237">
    <property type="entry name" value="Calx_beta"/>
    <property type="match status" value="18"/>
</dbReference>
<accession>A0A8K9V2D1</accession>
<dbReference type="InterPro" id="IPR013320">
    <property type="entry name" value="ConA-like_dom_sf"/>
</dbReference>
<dbReference type="GO" id="GO:0060171">
    <property type="term" value="C:stereocilium membrane"/>
    <property type="evidence" value="ECO:0007669"/>
    <property type="project" value="UniProtKB-SubCell"/>
</dbReference>
<keyword evidence="11 22" id="KW-1133">Transmembrane helix</keyword>
<dbReference type="GO" id="GO:0071277">
    <property type="term" value="P:cellular response to calcium ion"/>
    <property type="evidence" value="ECO:0007669"/>
    <property type="project" value="TreeGrafter"/>
</dbReference>
<feature type="transmembrane region" description="Helical" evidence="22">
    <location>
        <begin position="5602"/>
        <end position="5624"/>
    </location>
</feature>
<keyword evidence="7 23" id="KW-0732">Signal</keyword>
<dbReference type="GO" id="GO:0001965">
    <property type="term" value="F:G-protein alpha-subunit binding"/>
    <property type="evidence" value="ECO:0007669"/>
    <property type="project" value="TreeGrafter"/>
</dbReference>
<evidence type="ECO:0000256" key="15">
    <source>
        <dbReference type="ARBA" id="ARBA00023170"/>
    </source>
</evidence>
<evidence type="ECO:0000256" key="23">
    <source>
        <dbReference type="SAM" id="SignalP"/>
    </source>
</evidence>
<organism evidence="25 26">
    <name type="scientific">Oncorhynchus mykiss</name>
    <name type="common">Rainbow trout</name>
    <name type="synonym">Salmo gairdneri</name>
    <dbReference type="NCBI Taxonomy" id="8022"/>
    <lineage>
        <taxon>Eukaryota</taxon>
        <taxon>Metazoa</taxon>
        <taxon>Chordata</taxon>
        <taxon>Craniata</taxon>
        <taxon>Vertebrata</taxon>
        <taxon>Euteleostomi</taxon>
        <taxon>Actinopterygii</taxon>
        <taxon>Neopterygii</taxon>
        <taxon>Teleostei</taxon>
        <taxon>Protacanthopterygii</taxon>
        <taxon>Salmoniformes</taxon>
        <taxon>Salmonidae</taxon>
        <taxon>Salmoninae</taxon>
        <taxon>Oncorhynchus</taxon>
    </lineage>
</organism>
<dbReference type="InterPro" id="IPR003644">
    <property type="entry name" value="Calx_beta"/>
</dbReference>
<dbReference type="GO" id="GO:0048513">
    <property type="term" value="P:animal organ development"/>
    <property type="evidence" value="ECO:0007669"/>
    <property type="project" value="UniProtKB-ARBA"/>
</dbReference>
<evidence type="ECO:0000256" key="6">
    <source>
        <dbReference type="ARBA" id="ARBA00022692"/>
    </source>
</evidence>
<evidence type="ECO:0000256" key="7">
    <source>
        <dbReference type="ARBA" id="ARBA00022729"/>
    </source>
</evidence>
<feature type="transmembrane region" description="Helical" evidence="22">
    <location>
        <begin position="5712"/>
        <end position="5738"/>
    </location>
</feature>
<feature type="transmembrane region" description="Helical" evidence="22">
    <location>
        <begin position="3372"/>
        <end position="3393"/>
    </location>
</feature>
<comment type="subcellular location">
    <subcellularLocation>
        <location evidence="3">Cell membrane</location>
        <topology evidence="3">Multi-pass membrane protein</topology>
    </subcellularLocation>
    <subcellularLocation>
        <location evidence="1">Cell projection</location>
        <location evidence="1">Stereocilium membrane</location>
    </subcellularLocation>
    <subcellularLocation>
        <location evidence="2">Photoreceptor inner segment</location>
    </subcellularLocation>
</comment>
<feature type="compositionally biased region" description="Low complexity" evidence="21">
    <location>
        <begin position="1656"/>
        <end position="1665"/>
    </location>
</feature>
<evidence type="ECO:0000256" key="11">
    <source>
        <dbReference type="ARBA" id="ARBA00022989"/>
    </source>
</evidence>
<dbReference type="InterPro" id="IPR026919">
    <property type="entry name" value="ADGRV1"/>
</dbReference>
<dbReference type="GO" id="GO:0010855">
    <property type="term" value="F:adenylate cyclase inhibitor activity"/>
    <property type="evidence" value="ECO:0007669"/>
    <property type="project" value="TreeGrafter"/>
</dbReference>
<evidence type="ECO:0000256" key="22">
    <source>
        <dbReference type="SAM" id="Phobius"/>
    </source>
</evidence>
<keyword evidence="9" id="KW-0378">Hydrolase</keyword>
<evidence type="ECO:0000313" key="25">
    <source>
        <dbReference type="Ensembl" id="ENSOMYP00000118245.1"/>
    </source>
</evidence>
<name>A0A8K9V2D1_ONCMY</name>